<dbReference type="RefSeq" id="XP_036370419.1">
    <property type="nucleotide sequence ID" value="XM_036514526.1"/>
</dbReference>
<proteinExistence type="inferred from homology"/>
<evidence type="ECO:0000256" key="1">
    <source>
        <dbReference type="ARBA" id="ARBA00006725"/>
    </source>
</evidence>
<protein>
    <submittedName>
        <fullName evidence="4 5">Protein FAM122A-like</fullName>
    </submittedName>
</protein>
<dbReference type="PANTHER" id="PTHR22227:SF6">
    <property type="entry name" value="FAMILY WITH SEQUENCE SIMILARITY 122B ISOFORM X1"/>
    <property type="match status" value="1"/>
</dbReference>
<evidence type="ECO:0000313" key="4">
    <source>
        <dbReference type="RefSeq" id="XP_029652645.1"/>
    </source>
</evidence>
<dbReference type="RefSeq" id="XP_029652645.1">
    <property type="nucleotide sequence ID" value="XM_029796785.2"/>
</dbReference>
<evidence type="ECO:0000256" key="2">
    <source>
        <dbReference type="SAM" id="MobiDB-lite"/>
    </source>
</evidence>
<dbReference type="AlphaFoldDB" id="A0A6P7TRW0"/>
<feature type="region of interest" description="Disordered" evidence="2">
    <location>
        <begin position="261"/>
        <end position="328"/>
    </location>
</feature>
<dbReference type="Proteomes" id="UP000515154">
    <property type="component" value="Linkage group LG28"/>
</dbReference>
<name>A0A6P7TRW0_9MOLL</name>
<dbReference type="InterPro" id="IPR026716">
    <property type="entry name" value="PBIR1/2/3"/>
</dbReference>
<keyword evidence="3" id="KW-1185">Reference proteome</keyword>
<dbReference type="GO" id="GO:0004865">
    <property type="term" value="F:protein serine/threonine phosphatase inhibitor activity"/>
    <property type="evidence" value="ECO:0007669"/>
    <property type="project" value="InterPro"/>
</dbReference>
<feature type="region of interest" description="Disordered" evidence="2">
    <location>
        <begin position="1"/>
        <end position="27"/>
    </location>
</feature>
<dbReference type="PANTHER" id="PTHR22227">
    <property type="entry name" value="FAMILY WITH SEQUENCE SIMILARITY 122B ISOFORM X1"/>
    <property type="match status" value="1"/>
</dbReference>
<reference evidence="4 5" key="1">
    <citation type="submission" date="2025-08" db="UniProtKB">
        <authorList>
            <consortium name="RefSeq"/>
        </authorList>
    </citation>
    <scope>IDENTIFICATION</scope>
</reference>
<gene>
    <name evidence="4 5" type="primary">LOC115225816</name>
</gene>
<feature type="region of interest" description="Disordered" evidence="2">
    <location>
        <begin position="196"/>
        <end position="228"/>
    </location>
</feature>
<dbReference type="KEGG" id="osn:115225816"/>
<accession>A0A6P7TRW0</accession>
<comment type="similarity">
    <text evidence="1">Belongs to the FAM122 family.</text>
</comment>
<feature type="compositionally biased region" description="Basic and acidic residues" evidence="2">
    <location>
        <begin position="200"/>
        <end position="211"/>
    </location>
</feature>
<evidence type="ECO:0000313" key="5">
    <source>
        <dbReference type="RefSeq" id="XP_036370419.1"/>
    </source>
</evidence>
<sequence length="328" mass="35716">MEVDPPSVSSCPSTVGTSSCGTGGLKRSNSAPMINVLTVSAVDYSPSLIKQESKIRRFSSSNMSLNNLNSNLKIPDRINQIKREESHITDRETEHERQIQNAITMSNSWEDFSLEEAMLPERRSRSCSESLSIITLPAMACGSPSPPPPQQRLGKQCFSPSMQVPVKNVAFLSSPTHSPNTKTLMRSMSPIARYSPLGKRKSESGDGEKFDCYLTPPKRLNTGTSPVRNITATHPKFLTMSSNSSMDECCSPEPCIQPPRSLSISSLSPLSPLQSGKPAPMYSFTPVRDTRDMGATDSENSDMSESTDHILGPMDSPSFPGMKQAPPV</sequence>
<feature type="compositionally biased region" description="Low complexity" evidence="2">
    <location>
        <begin position="261"/>
        <end position="275"/>
    </location>
</feature>
<feature type="compositionally biased region" description="Low complexity" evidence="2">
    <location>
        <begin position="1"/>
        <end position="20"/>
    </location>
</feature>
<organism evidence="3 4">
    <name type="scientific">Octopus sinensis</name>
    <name type="common">East Asian common octopus</name>
    <dbReference type="NCBI Taxonomy" id="2607531"/>
    <lineage>
        <taxon>Eukaryota</taxon>
        <taxon>Metazoa</taxon>
        <taxon>Spiralia</taxon>
        <taxon>Lophotrochozoa</taxon>
        <taxon>Mollusca</taxon>
        <taxon>Cephalopoda</taxon>
        <taxon>Coleoidea</taxon>
        <taxon>Octopodiformes</taxon>
        <taxon>Octopoda</taxon>
        <taxon>Incirrata</taxon>
        <taxon>Octopodidae</taxon>
        <taxon>Octopus</taxon>
    </lineage>
</organism>
<evidence type="ECO:0000313" key="3">
    <source>
        <dbReference type="Proteomes" id="UP000515154"/>
    </source>
</evidence>